<sequence length="405" mass="46006">YWVLRDDEREVRRKISAASARAHTRKSHQSSSFKLSPGLYSFRLPLILYLKSGSILVVKLWSFSVAQLYALNYLFSVTLTMQVTLTTNKSKYLRYKVIQPPPPKMCGSPNGPPVTVPRIRLKDGRHLAYKEHGVPRHVAKYKIIYVHGFRSGRHNVVVAATLSPEVIEELGVYIVSFDRPGYGESAPNPKQTVKSMAMDIEELADQLGLGSKFYVIGYSIGRQAPNFPANVLNEAFNQKSRKDQWIIRVAHYAPWLVYWWNTQKLFPASSVLANNSDVLSSQDKEITSRIYSRKDSVCSMLCPLRSQLVTEQGEFESLHRDLIVTHGAWEFDPLELGNPFANNDGFVHLWHGDEDKIVPITMNRYIAEQLPWIRYHEVSGGGHFFPLADGMSNAIIKAHLVGEKY</sequence>
<keyword evidence="3" id="KW-1185">Reference proteome</keyword>
<accession>A0A7J9EU49</accession>
<dbReference type="Gene3D" id="3.40.50.1820">
    <property type="entry name" value="alpha/beta hydrolase"/>
    <property type="match status" value="2"/>
</dbReference>
<dbReference type="InterPro" id="IPR029058">
    <property type="entry name" value="AB_hydrolase_fold"/>
</dbReference>
<dbReference type="EMBL" id="JABEZW010000009">
    <property type="protein sequence ID" value="MBA0776582.1"/>
    <property type="molecule type" value="Genomic_DNA"/>
</dbReference>
<gene>
    <name evidence="2" type="ORF">Gotri_011563</name>
</gene>
<feature type="domain" description="AB hydrolase-1" evidence="1">
    <location>
        <begin position="143"/>
        <end position="387"/>
    </location>
</feature>
<reference evidence="2 3" key="1">
    <citation type="journal article" date="2019" name="Genome Biol. Evol.">
        <title>Insights into the evolution of the New World diploid cottons (Gossypium, subgenus Houzingenia) based on genome sequencing.</title>
        <authorList>
            <person name="Grover C.E."/>
            <person name="Arick M.A. 2nd"/>
            <person name="Thrash A."/>
            <person name="Conover J.L."/>
            <person name="Sanders W.S."/>
            <person name="Peterson D.G."/>
            <person name="Frelichowski J.E."/>
            <person name="Scheffler J.A."/>
            <person name="Scheffler B.E."/>
            <person name="Wendel J.F."/>
        </authorList>
    </citation>
    <scope>NUCLEOTIDE SEQUENCE [LARGE SCALE GENOMIC DNA]</scope>
    <source>
        <strain evidence="2">8</strain>
        <tissue evidence="2">Leaf</tissue>
    </source>
</reference>
<dbReference type="PANTHER" id="PTHR45763:SF42">
    <property type="entry name" value="PUTATIVE-RELATED"/>
    <property type="match status" value="1"/>
</dbReference>
<evidence type="ECO:0000259" key="1">
    <source>
        <dbReference type="Pfam" id="PF12697"/>
    </source>
</evidence>
<evidence type="ECO:0000313" key="2">
    <source>
        <dbReference type="EMBL" id="MBA0776582.1"/>
    </source>
</evidence>
<organism evidence="2 3">
    <name type="scientific">Gossypium trilobum</name>
    <dbReference type="NCBI Taxonomy" id="34281"/>
    <lineage>
        <taxon>Eukaryota</taxon>
        <taxon>Viridiplantae</taxon>
        <taxon>Streptophyta</taxon>
        <taxon>Embryophyta</taxon>
        <taxon>Tracheophyta</taxon>
        <taxon>Spermatophyta</taxon>
        <taxon>Magnoliopsida</taxon>
        <taxon>eudicotyledons</taxon>
        <taxon>Gunneridae</taxon>
        <taxon>Pentapetalae</taxon>
        <taxon>rosids</taxon>
        <taxon>malvids</taxon>
        <taxon>Malvales</taxon>
        <taxon>Malvaceae</taxon>
        <taxon>Malvoideae</taxon>
        <taxon>Gossypium</taxon>
    </lineage>
</organism>
<dbReference type="PANTHER" id="PTHR45763">
    <property type="entry name" value="HYDROLASE, ALPHA/BETA FOLD FAMILY PROTEIN, EXPRESSED-RELATED"/>
    <property type="match status" value="1"/>
</dbReference>
<dbReference type="Proteomes" id="UP000593568">
    <property type="component" value="Unassembled WGS sequence"/>
</dbReference>
<dbReference type="Pfam" id="PF12697">
    <property type="entry name" value="Abhydrolase_6"/>
    <property type="match status" value="1"/>
</dbReference>
<dbReference type="InterPro" id="IPR000073">
    <property type="entry name" value="AB_hydrolase_1"/>
</dbReference>
<feature type="non-terminal residue" evidence="2">
    <location>
        <position position="405"/>
    </location>
</feature>
<evidence type="ECO:0000313" key="3">
    <source>
        <dbReference type="Proteomes" id="UP000593568"/>
    </source>
</evidence>
<proteinExistence type="predicted"/>
<name>A0A7J9EU49_9ROSI</name>
<protein>
    <recommendedName>
        <fullName evidence="1">AB hydrolase-1 domain-containing protein</fullName>
    </recommendedName>
</protein>
<comment type="caution">
    <text evidence="2">The sequence shown here is derived from an EMBL/GenBank/DDBJ whole genome shotgun (WGS) entry which is preliminary data.</text>
</comment>
<dbReference type="SUPFAM" id="SSF53474">
    <property type="entry name" value="alpha/beta-Hydrolases"/>
    <property type="match status" value="1"/>
</dbReference>
<dbReference type="AlphaFoldDB" id="A0A7J9EU49"/>